<evidence type="ECO:0000256" key="1">
    <source>
        <dbReference type="SAM" id="MobiDB-lite"/>
    </source>
</evidence>
<sequence length="173" mass="17100">MVSLIASSTSVRISYQTPQPAVEPLQSGKGKSGESVGHMAKAAIADANNPDLPSNIQGKVASAIARFGSDVDLSPLLAPAPPEDAPTDGPETAIEPVSGAGDPIPPGETGETSGNDVGAAGNTSDPAGAEEAAADGQSGTEPELVTALSTLYSENAASTDPIAGIEQLLDDLP</sequence>
<accession>A0A4R0PAC0</accession>
<keyword evidence="3" id="KW-1185">Reference proteome</keyword>
<feature type="region of interest" description="Disordered" evidence="1">
    <location>
        <begin position="1"/>
        <end position="36"/>
    </location>
</feature>
<evidence type="ECO:0000313" key="2">
    <source>
        <dbReference type="EMBL" id="TCD13192.1"/>
    </source>
</evidence>
<feature type="compositionally biased region" description="Polar residues" evidence="1">
    <location>
        <begin position="1"/>
        <end position="19"/>
    </location>
</feature>
<feature type="region of interest" description="Disordered" evidence="1">
    <location>
        <begin position="75"/>
        <end position="142"/>
    </location>
</feature>
<comment type="caution">
    <text evidence="2">The sequence shown here is derived from an EMBL/GenBank/DDBJ whole genome shotgun (WGS) entry which is preliminary data.</text>
</comment>
<dbReference type="AlphaFoldDB" id="A0A4R0PAC0"/>
<organism evidence="2 3">
    <name type="scientific">Oricola cellulosilytica</name>
    <dbReference type="NCBI Taxonomy" id="1429082"/>
    <lineage>
        <taxon>Bacteria</taxon>
        <taxon>Pseudomonadati</taxon>
        <taxon>Pseudomonadota</taxon>
        <taxon>Alphaproteobacteria</taxon>
        <taxon>Hyphomicrobiales</taxon>
        <taxon>Ahrensiaceae</taxon>
        <taxon>Oricola</taxon>
    </lineage>
</organism>
<proteinExistence type="predicted"/>
<dbReference type="RefSeq" id="WP_131570159.1">
    <property type="nucleotide sequence ID" value="NZ_JAINFK010000005.1"/>
</dbReference>
<protein>
    <submittedName>
        <fullName evidence="2">Uncharacterized protein</fullName>
    </submittedName>
</protein>
<reference evidence="2 3" key="1">
    <citation type="journal article" date="2015" name="Antonie Van Leeuwenhoek">
        <title>Oricola cellulosilytica gen. nov., sp. nov., a cellulose-degrading bacterium of the family Phyllobacteriaceae isolated from surface seashore water, and emended descriptions of Mesorhizobium loti and Phyllobacterium myrsinacearum.</title>
        <authorList>
            <person name="Hameed A."/>
            <person name="Shahina M."/>
            <person name="Lai W.A."/>
            <person name="Lin S.Y."/>
            <person name="Young L.S."/>
            <person name="Liu Y.C."/>
            <person name="Hsu Y.H."/>
            <person name="Young C.C."/>
        </authorList>
    </citation>
    <scope>NUCLEOTIDE SEQUENCE [LARGE SCALE GENOMIC DNA]</scope>
    <source>
        <strain evidence="2 3">KCTC 52183</strain>
    </source>
</reference>
<evidence type="ECO:0000313" key="3">
    <source>
        <dbReference type="Proteomes" id="UP000291301"/>
    </source>
</evidence>
<gene>
    <name evidence="2" type="ORF">E0D97_14420</name>
</gene>
<feature type="compositionally biased region" description="Low complexity" evidence="1">
    <location>
        <begin position="125"/>
        <end position="136"/>
    </location>
</feature>
<dbReference type="OrthoDB" id="8084259at2"/>
<dbReference type="Proteomes" id="UP000291301">
    <property type="component" value="Unassembled WGS sequence"/>
</dbReference>
<dbReference type="EMBL" id="SJST01000006">
    <property type="protein sequence ID" value="TCD13192.1"/>
    <property type="molecule type" value="Genomic_DNA"/>
</dbReference>
<name>A0A4R0PAC0_9HYPH</name>